<gene>
    <name evidence="1" type="ORF">BKE38_01825</name>
</gene>
<dbReference type="Proteomes" id="UP000188879">
    <property type="component" value="Unassembled WGS sequence"/>
</dbReference>
<dbReference type="EMBL" id="MLCO01000012">
    <property type="protein sequence ID" value="ONG58796.1"/>
    <property type="molecule type" value="Genomic_DNA"/>
</dbReference>
<comment type="caution">
    <text evidence="1">The sequence shown here is derived from an EMBL/GenBank/DDBJ whole genome shotgun (WGS) entry which is preliminary data.</text>
</comment>
<accession>A0A1V2H7P1</accession>
<evidence type="ECO:0000313" key="1">
    <source>
        <dbReference type="EMBL" id="ONG58796.1"/>
    </source>
</evidence>
<sequence length="149" mass="16531">MSTVDFFARFDQALADIAAQRQRERAELDAALQLAEEVLSDILVVLDEYAVGLTGRLDAVTEHSAHTRELSIEEQESRSFRKLIYTRSESGQIAAYQVGIAGDELEPDQPIMPMSDPRSLTKATVQQQVEAFLLAVIAERPDLVLKIAT</sequence>
<protein>
    <submittedName>
        <fullName evidence="1">Uncharacterized protein</fullName>
    </submittedName>
</protein>
<proteinExistence type="predicted"/>
<dbReference type="RefSeq" id="WP_076955673.1">
    <property type="nucleotide sequence ID" value="NZ_MLCO01000012.1"/>
</dbReference>
<name>A0A1V2H7P1_9PROT</name>
<organism evidence="1 2">
    <name type="scientific">Teichococcus deserti</name>
    <dbReference type="NCBI Taxonomy" id="1817963"/>
    <lineage>
        <taxon>Bacteria</taxon>
        <taxon>Pseudomonadati</taxon>
        <taxon>Pseudomonadota</taxon>
        <taxon>Alphaproteobacteria</taxon>
        <taxon>Acetobacterales</taxon>
        <taxon>Roseomonadaceae</taxon>
        <taxon>Roseomonas</taxon>
    </lineage>
</organism>
<keyword evidence="2" id="KW-1185">Reference proteome</keyword>
<evidence type="ECO:0000313" key="2">
    <source>
        <dbReference type="Proteomes" id="UP000188879"/>
    </source>
</evidence>
<reference evidence="1 2" key="1">
    <citation type="submission" date="2016-10" db="EMBL/GenBank/DDBJ databases">
        <title>Draft Genome sequence of Roseomonas sp. strain M3.</title>
        <authorList>
            <person name="Subhash Y."/>
            <person name="Lee S."/>
        </authorList>
    </citation>
    <scope>NUCLEOTIDE SEQUENCE [LARGE SCALE GENOMIC DNA]</scope>
    <source>
        <strain evidence="1 2">M3</strain>
    </source>
</reference>
<dbReference type="AlphaFoldDB" id="A0A1V2H7P1"/>